<feature type="transmembrane region" description="Helical" evidence="1">
    <location>
        <begin position="203"/>
        <end position="220"/>
    </location>
</feature>
<evidence type="ECO:0000256" key="1">
    <source>
        <dbReference type="SAM" id="Phobius"/>
    </source>
</evidence>
<name>A0A915HGI9_ROMCU</name>
<keyword evidence="2" id="KW-1185">Reference proteome</keyword>
<proteinExistence type="predicted"/>
<keyword evidence="1" id="KW-1133">Transmembrane helix</keyword>
<keyword evidence="1" id="KW-0472">Membrane</keyword>
<keyword evidence="1" id="KW-0812">Transmembrane</keyword>
<dbReference type="Proteomes" id="UP000887565">
    <property type="component" value="Unplaced"/>
</dbReference>
<accession>A0A915HGI9</accession>
<dbReference type="AlphaFoldDB" id="A0A915HGI9"/>
<organism evidence="2 3">
    <name type="scientific">Romanomermis culicivorax</name>
    <name type="common">Nematode worm</name>
    <dbReference type="NCBI Taxonomy" id="13658"/>
    <lineage>
        <taxon>Eukaryota</taxon>
        <taxon>Metazoa</taxon>
        <taxon>Ecdysozoa</taxon>
        <taxon>Nematoda</taxon>
        <taxon>Enoplea</taxon>
        <taxon>Dorylaimia</taxon>
        <taxon>Mermithida</taxon>
        <taxon>Mermithoidea</taxon>
        <taxon>Mermithidae</taxon>
        <taxon>Romanomermis</taxon>
    </lineage>
</organism>
<sequence length="243" mass="27959">RKKRLGEEKLAENFDAATKKTALREKASIRFILKTTNLVALDEETFDTAACRSAAALPYAKSSAFPYRLIAVRHPADEHMSQGYGSWEDYKRSLIRKYNKKNLHDQDNDYDDHSWSFPLTKFCSIIENYVKLLDLKILDNHSSTSKSKFDHQVENLEKDQLLDIDRSGNEKILLRRLLRKIIEKKDAAQKILINPENTFDMKITLIIVAILMPAVLYLIIKSNSASLPQATCWITQKIPMSKT</sequence>
<protein>
    <submittedName>
        <fullName evidence="3">Uncharacterized protein</fullName>
    </submittedName>
</protein>
<reference evidence="3" key="1">
    <citation type="submission" date="2022-11" db="UniProtKB">
        <authorList>
            <consortium name="WormBaseParasite"/>
        </authorList>
    </citation>
    <scope>IDENTIFICATION</scope>
</reference>
<evidence type="ECO:0000313" key="2">
    <source>
        <dbReference type="Proteomes" id="UP000887565"/>
    </source>
</evidence>
<evidence type="ECO:0000313" key="3">
    <source>
        <dbReference type="WBParaSite" id="nRc.2.0.1.t00416-RA"/>
    </source>
</evidence>
<dbReference type="WBParaSite" id="nRc.2.0.1.t00416-RA">
    <property type="protein sequence ID" value="nRc.2.0.1.t00416-RA"/>
    <property type="gene ID" value="nRc.2.0.1.g00416"/>
</dbReference>